<feature type="transmembrane region" description="Helical" evidence="1">
    <location>
        <begin position="213"/>
        <end position="232"/>
    </location>
</feature>
<proteinExistence type="predicted"/>
<feature type="transmembrane region" description="Helical" evidence="1">
    <location>
        <begin position="397"/>
        <end position="415"/>
    </location>
</feature>
<organism evidence="2 3">
    <name type="scientific">Mesonia aestuariivivens</name>
    <dbReference type="NCBI Taxonomy" id="2796128"/>
    <lineage>
        <taxon>Bacteria</taxon>
        <taxon>Pseudomonadati</taxon>
        <taxon>Bacteroidota</taxon>
        <taxon>Flavobacteriia</taxon>
        <taxon>Flavobacteriales</taxon>
        <taxon>Flavobacteriaceae</taxon>
        <taxon>Mesonia</taxon>
    </lineage>
</organism>
<dbReference type="RefSeq" id="WP_219041179.1">
    <property type="nucleotide sequence ID" value="NZ_JAHWDF010000020.1"/>
</dbReference>
<protein>
    <recommendedName>
        <fullName evidence="4">Oligosaccharide repeat unit polymerase</fullName>
    </recommendedName>
</protein>
<evidence type="ECO:0000313" key="2">
    <source>
        <dbReference type="EMBL" id="MBW2962895.1"/>
    </source>
</evidence>
<accession>A0ABS6W4W9</accession>
<keyword evidence="3" id="KW-1185">Reference proteome</keyword>
<evidence type="ECO:0000256" key="1">
    <source>
        <dbReference type="SAM" id="Phobius"/>
    </source>
</evidence>
<feature type="transmembrane region" description="Helical" evidence="1">
    <location>
        <begin position="15"/>
        <end position="37"/>
    </location>
</feature>
<sequence>MSLKRVSDKKLTRSAWTVFFLYIGIYYFYPLIMNFFFKEEYNSLFKNINSFLPIVYVVFFISIVSFLLLFLPSLRLKRLKNFATLLTNGKIGFFISILFFVCGINFFVNYTVAFRHAADSSIGGEGVLMILTFAFRSIAKLVFFYFLMAQLQGKTLRKNQKRILFIYLLSFALTLNASVDIIFTLLGVIVLFNKEHWLIEKSQFFFKRIKNNLSKLILLFFLVVGTIFIGNLNKVGEDAALDLFLNTQNIEKIFISTSKRISTWYAPVMILGNKNESLNEMAFSSLNGVLTNLKIRIDILLKGSSELKVPEIWSINRANYLNTMKYTYNPRTGASPGMIGSAFYLPYFPFNFILIAIYTVWMIRYFSMVIGRYKYNIFGYFFLLFLFSPIFESPIDLINFIGPGFIYVFSFIAFSEKLLKDYKVS</sequence>
<feature type="transmembrane region" description="Helical" evidence="1">
    <location>
        <begin position="91"/>
        <end position="114"/>
    </location>
</feature>
<dbReference type="Proteomes" id="UP000719267">
    <property type="component" value="Unassembled WGS sequence"/>
</dbReference>
<name>A0ABS6W4W9_9FLAO</name>
<feature type="transmembrane region" description="Helical" evidence="1">
    <location>
        <begin position="375"/>
        <end position="391"/>
    </location>
</feature>
<feature type="transmembrane region" description="Helical" evidence="1">
    <location>
        <begin position="49"/>
        <end position="71"/>
    </location>
</feature>
<keyword evidence="1" id="KW-0472">Membrane</keyword>
<dbReference type="EMBL" id="JAHWDF010000020">
    <property type="protein sequence ID" value="MBW2962895.1"/>
    <property type="molecule type" value="Genomic_DNA"/>
</dbReference>
<feature type="transmembrane region" description="Helical" evidence="1">
    <location>
        <begin position="166"/>
        <end position="192"/>
    </location>
</feature>
<feature type="transmembrane region" description="Helical" evidence="1">
    <location>
        <begin position="344"/>
        <end position="363"/>
    </location>
</feature>
<evidence type="ECO:0008006" key="4">
    <source>
        <dbReference type="Google" id="ProtNLM"/>
    </source>
</evidence>
<reference evidence="2 3" key="1">
    <citation type="submission" date="2021-07" db="EMBL/GenBank/DDBJ databases">
        <title>Mesonia aestuariivivens sp. nov., isolated from a tidal flat.</title>
        <authorList>
            <person name="Kim Y.-O."/>
            <person name="Yoon J.-H."/>
        </authorList>
    </citation>
    <scope>NUCLEOTIDE SEQUENCE [LARGE SCALE GENOMIC DNA]</scope>
    <source>
        <strain evidence="2 3">JHPTF-M18</strain>
    </source>
</reference>
<comment type="caution">
    <text evidence="2">The sequence shown here is derived from an EMBL/GenBank/DDBJ whole genome shotgun (WGS) entry which is preliminary data.</text>
</comment>
<keyword evidence="1" id="KW-1133">Transmembrane helix</keyword>
<feature type="transmembrane region" description="Helical" evidence="1">
    <location>
        <begin position="126"/>
        <end position="146"/>
    </location>
</feature>
<gene>
    <name evidence="2" type="ORF">KW502_13960</name>
</gene>
<evidence type="ECO:0000313" key="3">
    <source>
        <dbReference type="Proteomes" id="UP000719267"/>
    </source>
</evidence>
<keyword evidence="1" id="KW-0812">Transmembrane</keyword>